<dbReference type="GO" id="GO:0032259">
    <property type="term" value="P:methylation"/>
    <property type="evidence" value="ECO:0007669"/>
    <property type="project" value="UniProtKB-KW"/>
</dbReference>
<dbReference type="PANTHER" id="PTHR43667:SF1">
    <property type="entry name" value="CYCLOPROPANE-FATTY-ACYL-PHOSPHOLIPID SYNTHASE"/>
    <property type="match status" value="1"/>
</dbReference>
<evidence type="ECO:0000259" key="6">
    <source>
        <dbReference type="Pfam" id="PF25371"/>
    </source>
</evidence>
<dbReference type="SUPFAM" id="SSF53335">
    <property type="entry name" value="S-adenosyl-L-methionine-dependent methyltransferases"/>
    <property type="match status" value="1"/>
</dbReference>
<protein>
    <submittedName>
        <fullName evidence="7">Cyclopropane-fatty-acyl-phospholipid synthase</fullName>
    </submittedName>
</protein>
<evidence type="ECO:0000256" key="4">
    <source>
        <dbReference type="ARBA" id="ARBA00022691"/>
    </source>
</evidence>
<sequence>MTTVNESTRSAHDKFLSKRSLLDTFFSSVRDPAFAVTYWDGTRAVYGHGEPEFTIDFRKEPGLLDLLASPSLFFGESYMRGEIDIAGSFHAVARALDAALDSGVATLKNTIMSRAVAALSSTARSLAQQKKDIAAHYDLGNDFFALWLDKPTASYSCAYFRDAADDLATAQQQKLDLVLRKLHMEPGMRVLDIGCGWGGLSIRAAKDYGARVLAVTLSEEQAAAVRQRYEEHGLTGICGVRLCNYLELDQAEQFDRVVSVGMFEHVGKEHYGDYFGKVRSLLKTGGVSLLHTLTKNKPGETDPWIAKHIFPGGHIPAVTEVVARLPEHDLHLLHAESLRRHYVKTLDAWYDNFSKPEVVAKVRAMFGQAFVRMWGLYLRMASAFLAIGDLDVHQFVFSKGINDDLPMTLEHIYTVK</sequence>
<dbReference type="InterPro" id="IPR029063">
    <property type="entry name" value="SAM-dependent_MTases_sf"/>
</dbReference>
<gene>
    <name evidence="7" type="ORF">KL86DPRO_11783</name>
</gene>
<dbReference type="PANTHER" id="PTHR43667">
    <property type="entry name" value="CYCLOPROPANE-FATTY-ACYL-PHOSPHOLIPID SYNTHASE"/>
    <property type="match status" value="1"/>
</dbReference>
<dbReference type="GO" id="GO:0008610">
    <property type="term" value="P:lipid biosynthetic process"/>
    <property type="evidence" value="ECO:0007669"/>
    <property type="project" value="InterPro"/>
</dbReference>
<accession>A0A212JLW6</accession>
<dbReference type="EMBL" id="FLUQ01000001">
    <property type="protein sequence ID" value="SBW00434.1"/>
    <property type="molecule type" value="Genomic_DNA"/>
</dbReference>
<dbReference type="InterPro" id="IPR003333">
    <property type="entry name" value="CMAS"/>
</dbReference>
<dbReference type="GO" id="GO:0008168">
    <property type="term" value="F:methyltransferase activity"/>
    <property type="evidence" value="ECO:0007669"/>
    <property type="project" value="UniProtKB-KW"/>
</dbReference>
<dbReference type="InterPro" id="IPR057206">
    <property type="entry name" value="DUF7884"/>
</dbReference>
<evidence type="ECO:0000256" key="5">
    <source>
        <dbReference type="ARBA" id="ARBA00023098"/>
    </source>
</evidence>
<comment type="similarity">
    <text evidence="1">Belongs to the CFA/CMAS family.</text>
</comment>
<keyword evidence="3" id="KW-0808">Transferase</keyword>
<keyword evidence="2" id="KW-0489">Methyltransferase</keyword>
<proteinExistence type="inferred from homology"/>
<name>A0A212JLW6_9DELT</name>
<evidence type="ECO:0000313" key="7">
    <source>
        <dbReference type="EMBL" id="SBW00434.1"/>
    </source>
</evidence>
<dbReference type="Pfam" id="PF02353">
    <property type="entry name" value="CMAS"/>
    <property type="match status" value="1"/>
</dbReference>
<dbReference type="PIRSF" id="PIRSF003085">
    <property type="entry name" value="CMAS"/>
    <property type="match status" value="1"/>
</dbReference>
<evidence type="ECO:0000256" key="3">
    <source>
        <dbReference type="ARBA" id="ARBA00022679"/>
    </source>
</evidence>
<dbReference type="CDD" id="cd02440">
    <property type="entry name" value="AdoMet_MTases"/>
    <property type="match status" value="1"/>
</dbReference>
<evidence type="ECO:0000256" key="1">
    <source>
        <dbReference type="ARBA" id="ARBA00010815"/>
    </source>
</evidence>
<reference evidence="7" key="1">
    <citation type="submission" date="2016-04" db="EMBL/GenBank/DDBJ databases">
        <authorList>
            <person name="Evans L.H."/>
            <person name="Alamgir A."/>
            <person name="Owens N."/>
            <person name="Weber N.D."/>
            <person name="Virtaneva K."/>
            <person name="Barbian K."/>
            <person name="Babar A."/>
            <person name="Rosenke K."/>
        </authorList>
    </citation>
    <scope>NUCLEOTIDE SEQUENCE</scope>
    <source>
        <strain evidence="7">86</strain>
    </source>
</reference>
<keyword evidence="4" id="KW-0949">S-adenosyl-L-methionine</keyword>
<dbReference type="Gene3D" id="3.40.50.150">
    <property type="entry name" value="Vaccinia Virus protein VP39"/>
    <property type="match status" value="1"/>
</dbReference>
<dbReference type="Pfam" id="PF25371">
    <property type="entry name" value="DUF7884"/>
    <property type="match status" value="1"/>
</dbReference>
<feature type="domain" description="DUF7884" evidence="6">
    <location>
        <begin position="22"/>
        <end position="95"/>
    </location>
</feature>
<dbReference type="AlphaFoldDB" id="A0A212JLW6"/>
<keyword evidence="5" id="KW-0443">Lipid metabolism</keyword>
<evidence type="ECO:0000256" key="2">
    <source>
        <dbReference type="ARBA" id="ARBA00022603"/>
    </source>
</evidence>
<dbReference type="InterPro" id="IPR050723">
    <property type="entry name" value="CFA/CMAS"/>
</dbReference>
<organism evidence="7">
    <name type="scientific">uncultured delta proteobacterium</name>
    <dbReference type="NCBI Taxonomy" id="34034"/>
    <lineage>
        <taxon>Bacteria</taxon>
        <taxon>Deltaproteobacteria</taxon>
        <taxon>environmental samples</taxon>
    </lineage>
</organism>